<feature type="signal peptide" evidence="1">
    <location>
        <begin position="1"/>
        <end position="25"/>
    </location>
</feature>
<name>A0ABM1ABC8_APLCA</name>
<evidence type="ECO:0000313" key="3">
    <source>
        <dbReference type="Proteomes" id="UP000694888"/>
    </source>
</evidence>
<feature type="domain" description="Prolyl 4-hydroxylase N-terminal" evidence="2">
    <location>
        <begin position="33"/>
        <end position="143"/>
    </location>
</feature>
<dbReference type="RefSeq" id="XP_012944444.2">
    <property type="nucleotide sequence ID" value="XM_013088990.2"/>
</dbReference>
<dbReference type="Proteomes" id="UP000694888">
    <property type="component" value="Unplaced"/>
</dbReference>
<dbReference type="Pfam" id="PF08336">
    <property type="entry name" value="P4Ha_N"/>
    <property type="match status" value="1"/>
</dbReference>
<proteinExistence type="predicted"/>
<gene>
    <name evidence="4" type="primary">LOC106013389</name>
</gene>
<evidence type="ECO:0000256" key="1">
    <source>
        <dbReference type="SAM" id="SignalP"/>
    </source>
</evidence>
<keyword evidence="3" id="KW-1185">Reference proteome</keyword>
<sequence length="166" mass="19435">MTSTVPLCVGLLAVFLATLLPLTTGEIFTSSLKVERMVMEEDVLLREFKNFIDYQYERLKTFSDFYTDRLRDVRMRERSEVRSDLNHPNAVYAVIKRFATDYANVLGENYESFRQNVEGSHDQFLADGDDIKGARLSLLRLQNKDTALRVIQIVLEERKHRLERLR</sequence>
<evidence type="ECO:0000259" key="2">
    <source>
        <dbReference type="Pfam" id="PF08336"/>
    </source>
</evidence>
<evidence type="ECO:0000313" key="4">
    <source>
        <dbReference type="RefSeq" id="XP_012944444.2"/>
    </source>
</evidence>
<dbReference type="Gene3D" id="6.10.140.1460">
    <property type="match status" value="1"/>
</dbReference>
<organism evidence="3 4">
    <name type="scientific">Aplysia californica</name>
    <name type="common">California sea hare</name>
    <dbReference type="NCBI Taxonomy" id="6500"/>
    <lineage>
        <taxon>Eukaryota</taxon>
        <taxon>Metazoa</taxon>
        <taxon>Spiralia</taxon>
        <taxon>Lophotrochozoa</taxon>
        <taxon>Mollusca</taxon>
        <taxon>Gastropoda</taxon>
        <taxon>Heterobranchia</taxon>
        <taxon>Euthyneura</taxon>
        <taxon>Tectipleura</taxon>
        <taxon>Aplysiida</taxon>
        <taxon>Aplysioidea</taxon>
        <taxon>Aplysiidae</taxon>
        <taxon>Aplysia</taxon>
    </lineage>
</organism>
<reference evidence="4" key="1">
    <citation type="submission" date="2025-08" db="UniProtKB">
        <authorList>
            <consortium name="RefSeq"/>
        </authorList>
    </citation>
    <scope>IDENTIFICATION</scope>
</reference>
<dbReference type="GeneID" id="106013389"/>
<protein>
    <submittedName>
        <fullName evidence="4">Uncharacterized protein LOC106013389</fullName>
    </submittedName>
</protein>
<feature type="chain" id="PRO_5047472899" evidence="1">
    <location>
        <begin position="26"/>
        <end position="166"/>
    </location>
</feature>
<keyword evidence="1" id="KW-0732">Signal</keyword>
<accession>A0ABM1ABC8</accession>
<dbReference type="InterPro" id="IPR013547">
    <property type="entry name" value="P4H_N"/>
</dbReference>